<reference evidence="1 2" key="1">
    <citation type="submission" date="2013-11" db="EMBL/GenBank/DDBJ databases">
        <title>Genome sequencing of Stegodyphus mimosarum.</title>
        <authorList>
            <person name="Bechsgaard J."/>
        </authorList>
    </citation>
    <scope>NUCLEOTIDE SEQUENCE [LARGE SCALE GENOMIC DNA]</scope>
</reference>
<dbReference type="PANTHER" id="PTHR22427">
    <property type="entry name" value="GH15728P"/>
    <property type="match status" value="1"/>
</dbReference>
<gene>
    <name evidence="1" type="ORF">X975_02624</name>
</gene>
<protein>
    <submittedName>
        <fullName evidence="1">Uncharacterized protein</fullName>
    </submittedName>
</protein>
<sequence length="98" mass="11222">MTPDVACKSYVTVNQLLSLIESEENSEYAEFTQNFVDLLHKISRHCERYLIQNANKVVHCQSWACLSPQVQKRIKDAAVIVFEFEKPTAPPPRLSSLQ</sequence>
<feature type="non-terminal residue" evidence="1">
    <location>
        <position position="98"/>
    </location>
</feature>
<dbReference type="PANTHER" id="PTHR22427:SF7">
    <property type="entry name" value="GH15728P"/>
    <property type="match status" value="1"/>
</dbReference>
<keyword evidence="2" id="KW-1185">Reference proteome</keyword>
<name>A0A087UJ34_STEMI</name>
<dbReference type="AlphaFoldDB" id="A0A087UJ34"/>
<dbReference type="EMBL" id="KK120026">
    <property type="protein sequence ID" value="KFM77373.1"/>
    <property type="molecule type" value="Genomic_DNA"/>
</dbReference>
<dbReference type="OrthoDB" id="6513158at2759"/>
<accession>A0A087UJ34</accession>
<organism evidence="1 2">
    <name type="scientific">Stegodyphus mimosarum</name>
    <name type="common">African social velvet spider</name>
    <dbReference type="NCBI Taxonomy" id="407821"/>
    <lineage>
        <taxon>Eukaryota</taxon>
        <taxon>Metazoa</taxon>
        <taxon>Ecdysozoa</taxon>
        <taxon>Arthropoda</taxon>
        <taxon>Chelicerata</taxon>
        <taxon>Arachnida</taxon>
        <taxon>Araneae</taxon>
        <taxon>Araneomorphae</taxon>
        <taxon>Entelegynae</taxon>
        <taxon>Eresoidea</taxon>
        <taxon>Eresidae</taxon>
        <taxon>Stegodyphus</taxon>
    </lineage>
</organism>
<evidence type="ECO:0000313" key="1">
    <source>
        <dbReference type="EMBL" id="KFM77373.1"/>
    </source>
</evidence>
<proteinExistence type="predicted"/>
<dbReference type="Proteomes" id="UP000054359">
    <property type="component" value="Unassembled WGS sequence"/>
</dbReference>
<dbReference type="STRING" id="407821.A0A087UJ34"/>
<evidence type="ECO:0000313" key="2">
    <source>
        <dbReference type="Proteomes" id="UP000054359"/>
    </source>
</evidence>